<evidence type="ECO:0000256" key="1">
    <source>
        <dbReference type="SAM" id="MobiDB-lite"/>
    </source>
</evidence>
<dbReference type="AlphaFoldDB" id="A0ABD0RYZ1"/>
<dbReference type="Proteomes" id="UP001529510">
    <property type="component" value="Unassembled WGS sequence"/>
</dbReference>
<feature type="compositionally biased region" description="Basic residues" evidence="1">
    <location>
        <begin position="145"/>
        <end position="154"/>
    </location>
</feature>
<reference evidence="2 3" key="1">
    <citation type="submission" date="2024-05" db="EMBL/GenBank/DDBJ databases">
        <title>Genome sequencing and assembly of Indian major carp, Cirrhinus mrigala (Hamilton, 1822).</title>
        <authorList>
            <person name="Mohindra V."/>
            <person name="Chowdhury L.M."/>
            <person name="Lal K."/>
            <person name="Jena J.K."/>
        </authorList>
    </citation>
    <scope>NUCLEOTIDE SEQUENCE [LARGE SCALE GENOMIC DNA]</scope>
    <source>
        <strain evidence="2">CM1030</strain>
        <tissue evidence="2">Blood</tissue>
    </source>
</reference>
<dbReference type="EMBL" id="JAMKFB020000001">
    <property type="protein sequence ID" value="KAL0203007.1"/>
    <property type="molecule type" value="Genomic_DNA"/>
</dbReference>
<sequence length="171" mass="18540">MPASKNKKTDGGDGVAKAEALDNEEDSPIVSRTRSGRRLRTPAAKTPVRRTRKSVVREDPVESTESRQESPQDERPADTKDDQCSQVTETVCPDVSNVTSTSADVSQELVADTADLIGSDQTSEKENVVNNTETESTGPADPNNKAKKKAKKRTRSESNETKSQMIPLGKP</sequence>
<feature type="compositionally biased region" description="Low complexity" evidence="1">
    <location>
        <begin position="128"/>
        <end position="137"/>
    </location>
</feature>
<organism evidence="2 3">
    <name type="scientific">Cirrhinus mrigala</name>
    <name type="common">Mrigala</name>
    <dbReference type="NCBI Taxonomy" id="683832"/>
    <lineage>
        <taxon>Eukaryota</taxon>
        <taxon>Metazoa</taxon>
        <taxon>Chordata</taxon>
        <taxon>Craniata</taxon>
        <taxon>Vertebrata</taxon>
        <taxon>Euteleostomi</taxon>
        <taxon>Actinopterygii</taxon>
        <taxon>Neopterygii</taxon>
        <taxon>Teleostei</taxon>
        <taxon>Ostariophysi</taxon>
        <taxon>Cypriniformes</taxon>
        <taxon>Cyprinidae</taxon>
        <taxon>Labeoninae</taxon>
        <taxon>Labeonini</taxon>
        <taxon>Cirrhinus</taxon>
    </lineage>
</organism>
<feature type="compositionally biased region" description="Polar residues" evidence="1">
    <location>
        <begin position="96"/>
        <end position="105"/>
    </location>
</feature>
<name>A0ABD0RYZ1_CIRMR</name>
<keyword evidence="3" id="KW-1185">Reference proteome</keyword>
<feature type="non-terminal residue" evidence="2">
    <location>
        <position position="171"/>
    </location>
</feature>
<accession>A0ABD0RYZ1</accession>
<evidence type="ECO:0000313" key="3">
    <source>
        <dbReference type="Proteomes" id="UP001529510"/>
    </source>
</evidence>
<proteinExistence type="predicted"/>
<feature type="compositionally biased region" description="Basic and acidic residues" evidence="1">
    <location>
        <begin position="55"/>
        <end position="83"/>
    </location>
</feature>
<comment type="caution">
    <text evidence="2">The sequence shown here is derived from an EMBL/GenBank/DDBJ whole genome shotgun (WGS) entry which is preliminary data.</text>
</comment>
<feature type="region of interest" description="Disordered" evidence="1">
    <location>
        <begin position="1"/>
        <end position="171"/>
    </location>
</feature>
<gene>
    <name evidence="2" type="ORF">M9458_001025</name>
</gene>
<evidence type="ECO:0000313" key="2">
    <source>
        <dbReference type="EMBL" id="KAL0203007.1"/>
    </source>
</evidence>
<protein>
    <submittedName>
        <fullName evidence="2">Uncharacterized protein</fullName>
    </submittedName>
</protein>